<dbReference type="Proteomes" id="UP000075374">
    <property type="component" value="Unassembled WGS sequence"/>
</dbReference>
<proteinExistence type="inferred from homology"/>
<dbReference type="PANTHER" id="PTHR34295">
    <property type="entry name" value="BIOTIN TRANSPORTER BIOY"/>
    <property type="match status" value="1"/>
</dbReference>
<keyword evidence="5" id="KW-1185">Reference proteome</keyword>
<evidence type="ECO:0000313" key="5">
    <source>
        <dbReference type="Proteomes" id="UP000075374"/>
    </source>
</evidence>
<protein>
    <recommendedName>
        <fullName evidence="2">Biotin transporter</fullName>
    </recommendedName>
</protein>
<dbReference type="AlphaFoldDB" id="A0A151AKA8"/>
<feature type="transmembrane region" description="Helical" evidence="3">
    <location>
        <begin position="153"/>
        <end position="175"/>
    </location>
</feature>
<dbReference type="EMBL" id="LTBB01000014">
    <property type="protein sequence ID" value="KYH28064.1"/>
    <property type="molecule type" value="Genomic_DNA"/>
</dbReference>
<organism evidence="4 5">
    <name type="scientific">Clostridium colicanis DSM 13634</name>
    <dbReference type="NCBI Taxonomy" id="1121305"/>
    <lineage>
        <taxon>Bacteria</taxon>
        <taxon>Bacillati</taxon>
        <taxon>Bacillota</taxon>
        <taxon>Clostridia</taxon>
        <taxon>Eubacteriales</taxon>
        <taxon>Clostridiaceae</taxon>
        <taxon>Clostridium</taxon>
    </lineage>
</organism>
<feature type="transmembrane region" description="Helical" evidence="3">
    <location>
        <begin position="84"/>
        <end position="100"/>
    </location>
</feature>
<dbReference type="PIRSF" id="PIRSF016661">
    <property type="entry name" value="BioY"/>
    <property type="match status" value="1"/>
</dbReference>
<dbReference type="PATRIC" id="fig|1121305.3.peg.2337"/>
<keyword evidence="2" id="KW-1003">Cell membrane</keyword>
<comment type="subcellular location">
    <subcellularLocation>
        <location evidence="2">Cell membrane</location>
        <topology evidence="2">Multi-pass membrane protein</topology>
    </subcellularLocation>
</comment>
<dbReference type="GO" id="GO:0015225">
    <property type="term" value="F:biotin transmembrane transporter activity"/>
    <property type="evidence" value="ECO:0007669"/>
    <property type="project" value="UniProtKB-UniRule"/>
</dbReference>
<keyword evidence="2" id="KW-0813">Transport</keyword>
<evidence type="ECO:0000256" key="3">
    <source>
        <dbReference type="SAM" id="Phobius"/>
    </source>
</evidence>
<name>A0A151AKA8_9CLOT</name>
<keyword evidence="3" id="KW-0812">Transmembrane</keyword>
<feature type="transmembrane region" description="Helical" evidence="3">
    <location>
        <begin position="35"/>
        <end position="52"/>
    </location>
</feature>
<reference evidence="4 5" key="1">
    <citation type="submission" date="2016-02" db="EMBL/GenBank/DDBJ databases">
        <title>Genome sequence of Clostridium colicanis DSM 13634.</title>
        <authorList>
            <person name="Poehlein A."/>
            <person name="Daniel R."/>
        </authorList>
    </citation>
    <scope>NUCLEOTIDE SEQUENCE [LARGE SCALE GENOMIC DNA]</scope>
    <source>
        <strain evidence="4 5">DSM 13634</strain>
    </source>
</reference>
<dbReference type="PANTHER" id="PTHR34295:SF1">
    <property type="entry name" value="BIOTIN TRANSPORTER BIOY"/>
    <property type="match status" value="1"/>
</dbReference>
<comment type="caution">
    <text evidence="4">The sequence shown here is derived from an EMBL/GenBank/DDBJ whole genome shotgun (WGS) entry which is preliminary data.</text>
</comment>
<accession>A0A151AKA8</accession>
<evidence type="ECO:0000256" key="2">
    <source>
        <dbReference type="PIRNR" id="PIRNR016661"/>
    </source>
</evidence>
<evidence type="ECO:0000313" key="4">
    <source>
        <dbReference type="EMBL" id="KYH28064.1"/>
    </source>
</evidence>
<dbReference type="Pfam" id="PF02632">
    <property type="entry name" value="BioY"/>
    <property type="match status" value="1"/>
</dbReference>
<dbReference type="GO" id="GO:0005886">
    <property type="term" value="C:plasma membrane"/>
    <property type="evidence" value="ECO:0007669"/>
    <property type="project" value="UniProtKB-SubCell"/>
</dbReference>
<sequence>MKISAKDMILVSLFTAVTAIGGFLSIPLKPVPITLQFLFTALSGIILGGKLGALSQITYVTLGLLGLPVFTKPGGLSYVFEPSFGYLIGFIFGAYVIGKITEYENNPSFIRLFLASSLGILVTYLIGVPYLYIILKYVAGASITFATSLRTGFFIFLPGDMIKCIITALIGVKIVPRIRMES</sequence>
<keyword evidence="3" id="KW-1133">Transmembrane helix</keyword>
<dbReference type="RefSeq" id="WP_061859127.1">
    <property type="nucleotide sequence ID" value="NZ_LTBB01000014.1"/>
</dbReference>
<dbReference type="Gene3D" id="1.10.1760.20">
    <property type="match status" value="1"/>
</dbReference>
<keyword evidence="2 3" id="KW-0472">Membrane</keyword>
<evidence type="ECO:0000256" key="1">
    <source>
        <dbReference type="ARBA" id="ARBA00010692"/>
    </source>
</evidence>
<gene>
    <name evidence="4" type="primary">bioY</name>
    <name evidence="4" type="ORF">CLCOL_23350</name>
</gene>
<feature type="transmembrane region" description="Helical" evidence="3">
    <location>
        <begin position="112"/>
        <end position="133"/>
    </location>
</feature>
<dbReference type="STRING" id="1121305.CLCOL_23350"/>
<dbReference type="InterPro" id="IPR003784">
    <property type="entry name" value="BioY"/>
</dbReference>
<comment type="similarity">
    <text evidence="1 2">Belongs to the BioY family.</text>
</comment>